<evidence type="ECO:0000313" key="2">
    <source>
        <dbReference type="EMBL" id="GGT95328.1"/>
    </source>
</evidence>
<dbReference type="InterPro" id="IPR040453">
    <property type="entry name" value="Mnd1_HTH"/>
</dbReference>
<dbReference type="RefSeq" id="WP_229768178.1">
    <property type="nucleotide sequence ID" value="NZ_AP018553.1"/>
</dbReference>
<reference evidence="2" key="1">
    <citation type="journal article" date="2014" name="Int. J. Syst. Evol. Microbiol.">
        <title>Complete genome sequence of Corynebacterium casei LMG S-19264T (=DSM 44701T), isolated from a smear-ripened cheese.</title>
        <authorList>
            <consortium name="US DOE Joint Genome Institute (JGI-PGF)"/>
            <person name="Walter F."/>
            <person name="Albersmeier A."/>
            <person name="Kalinowski J."/>
            <person name="Ruckert C."/>
        </authorList>
    </citation>
    <scope>NUCLEOTIDE SEQUENCE</scope>
    <source>
        <strain evidence="2">JCM 31740</strain>
    </source>
</reference>
<protein>
    <submittedName>
        <fullName evidence="2">AbrB family transcriptional regulator</fullName>
    </submittedName>
</protein>
<gene>
    <name evidence="2" type="ORF">GCM10007116_11010</name>
</gene>
<sequence length="327" mass="37244">MRSSINGEQKDVESRKVQKLGSSSLFITLPKKWINKWNIKPGDKVIMELESSGSLRLTAEKVKVSPAKKSIRVDVDSTKQQLHRTISCLYSLGYDEIVLESKKSFGQKEFEEVMSSVKQMVGMEVTEIGDSLIRIDCLLDSEKVGVESLLRRMLNIVAKQIDDLSSFVVQEKKRTTEKGTLEELKRVHYMLSRRIIGKREDKENGFTLGYLALLAAQTLMTVTHYVEKLEELLSEVELSEDESHIVRGLLQKVNDVLDEVVMSLIFPSYKRINNGFTMIVQSREELKELKNSRPEVMSLHYVLDSMLDLLEKAMENSSCGVFIEGSQ</sequence>
<accession>A0A830H1I8</accession>
<dbReference type="GeneID" id="38666618"/>
<proteinExistence type="predicted"/>
<evidence type="ECO:0000313" key="3">
    <source>
        <dbReference type="Proteomes" id="UP000616143"/>
    </source>
</evidence>
<dbReference type="InterPro" id="IPR007159">
    <property type="entry name" value="SpoVT-AbrB_dom"/>
</dbReference>
<dbReference type="SUPFAM" id="SSF89447">
    <property type="entry name" value="AbrB/MazE/MraZ-like"/>
    <property type="match status" value="1"/>
</dbReference>
<comment type="caution">
    <text evidence="2">The sequence shown here is derived from an EMBL/GenBank/DDBJ whole genome shotgun (WGS) entry which is preliminary data.</text>
</comment>
<feature type="domain" description="SpoVT-AbrB" evidence="1">
    <location>
        <begin position="19"/>
        <end position="65"/>
    </location>
</feature>
<dbReference type="SMART" id="SM00966">
    <property type="entry name" value="SpoVT_AbrB"/>
    <property type="match status" value="1"/>
</dbReference>
<dbReference type="Proteomes" id="UP000616143">
    <property type="component" value="Unassembled WGS sequence"/>
</dbReference>
<evidence type="ECO:0000259" key="1">
    <source>
        <dbReference type="SMART" id="SM00966"/>
    </source>
</evidence>
<reference evidence="2" key="2">
    <citation type="submission" date="2020-09" db="EMBL/GenBank/DDBJ databases">
        <authorList>
            <person name="Sun Q."/>
            <person name="Ohkuma M."/>
        </authorList>
    </citation>
    <scope>NUCLEOTIDE SEQUENCE</scope>
    <source>
        <strain evidence="2">JCM 31740</strain>
    </source>
</reference>
<dbReference type="Pfam" id="PF04014">
    <property type="entry name" value="MazE_antitoxin"/>
    <property type="match status" value="1"/>
</dbReference>
<dbReference type="AlphaFoldDB" id="A0A830H1I8"/>
<dbReference type="Pfam" id="PF03962">
    <property type="entry name" value="Mnd1"/>
    <property type="match status" value="1"/>
</dbReference>
<dbReference type="EMBL" id="BMQS01000009">
    <property type="protein sequence ID" value="GGT95328.1"/>
    <property type="molecule type" value="Genomic_DNA"/>
</dbReference>
<dbReference type="InterPro" id="IPR037914">
    <property type="entry name" value="SpoVT-AbrB_sf"/>
</dbReference>
<name>A0A830H1I8_9CREN</name>
<dbReference type="GO" id="GO:0003677">
    <property type="term" value="F:DNA binding"/>
    <property type="evidence" value="ECO:0007669"/>
    <property type="project" value="InterPro"/>
</dbReference>
<organism evidence="2 3">
    <name type="scientific">Sulfodiicoccus acidiphilus</name>
    <dbReference type="NCBI Taxonomy" id="1670455"/>
    <lineage>
        <taxon>Archaea</taxon>
        <taxon>Thermoproteota</taxon>
        <taxon>Thermoprotei</taxon>
        <taxon>Sulfolobales</taxon>
        <taxon>Sulfolobaceae</taxon>
        <taxon>Sulfodiicoccus</taxon>
    </lineage>
</organism>